<name>A0ABY7APG3_9ALTE</name>
<proteinExistence type="predicted"/>
<dbReference type="RefSeq" id="WP_268075966.1">
    <property type="nucleotide sequence ID" value="NZ_CP109965.1"/>
</dbReference>
<evidence type="ECO:0000313" key="3">
    <source>
        <dbReference type="Proteomes" id="UP001163726"/>
    </source>
</evidence>
<reference evidence="2" key="1">
    <citation type="submission" date="2022-10" db="EMBL/GenBank/DDBJ databases">
        <title>Catenovulum adriacola sp. nov. isolated in the Harbour of Susak.</title>
        <authorList>
            <person name="Schoch T."/>
            <person name="Reich S.J."/>
            <person name="Stoeferle S."/>
            <person name="Flaiz M."/>
            <person name="Kazda M."/>
            <person name="Riedel C.U."/>
            <person name="Duerre P."/>
        </authorList>
    </citation>
    <scope>NUCLEOTIDE SEQUENCE</scope>
    <source>
        <strain evidence="2">TS8</strain>
    </source>
</reference>
<sequence length="91" mass="9788">MLTLKKVTTVLGVSIALFASFSSFANTQSQATLKQDIESNIQTLAKSEIAKLVTDLNTESAQSFAVKVNISNAIKSDKKAQPEKLQTLTAE</sequence>
<protein>
    <submittedName>
        <fullName evidence="2">Uncharacterized protein</fullName>
    </submittedName>
</protein>
<evidence type="ECO:0000256" key="1">
    <source>
        <dbReference type="SAM" id="SignalP"/>
    </source>
</evidence>
<evidence type="ECO:0000313" key="2">
    <source>
        <dbReference type="EMBL" id="WAJ71463.1"/>
    </source>
</evidence>
<organism evidence="2 3">
    <name type="scientific">Catenovulum adriaticum</name>
    <dbReference type="NCBI Taxonomy" id="2984846"/>
    <lineage>
        <taxon>Bacteria</taxon>
        <taxon>Pseudomonadati</taxon>
        <taxon>Pseudomonadota</taxon>
        <taxon>Gammaproteobacteria</taxon>
        <taxon>Alteromonadales</taxon>
        <taxon>Alteromonadaceae</taxon>
        <taxon>Catenovulum</taxon>
    </lineage>
</organism>
<keyword evidence="3" id="KW-1185">Reference proteome</keyword>
<accession>A0ABY7APG3</accession>
<feature type="signal peptide" evidence="1">
    <location>
        <begin position="1"/>
        <end position="25"/>
    </location>
</feature>
<gene>
    <name evidence="2" type="ORF">OLW01_06610</name>
</gene>
<dbReference type="EMBL" id="CP109965">
    <property type="protein sequence ID" value="WAJ71463.1"/>
    <property type="molecule type" value="Genomic_DNA"/>
</dbReference>
<keyword evidence="1" id="KW-0732">Signal</keyword>
<feature type="chain" id="PRO_5046133288" evidence="1">
    <location>
        <begin position="26"/>
        <end position="91"/>
    </location>
</feature>
<dbReference type="Proteomes" id="UP001163726">
    <property type="component" value="Chromosome"/>
</dbReference>